<dbReference type="EMBL" id="JAAARO010000006">
    <property type="protein sequence ID" value="KAF5746387.1"/>
    <property type="molecule type" value="Genomic_DNA"/>
</dbReference>
<dbReference type="GO" id="GO:0003723">
    <property type="term" value="F:RNA binding"/>
    <property type="evidence" value="ECO:0007669"/>
    <property type="project" value="InterPro"/>
</dbReference>
<dbReference type="PROSITE" id="PS51375">
    <property type="entry name" value="PPR"/>
    <property type="match status" value="1"/>
</dbReference>
<dbReference type="NCBIfam" id="TIGR00756">
    <property type="entry name" value="PPR"/>
    <property type="match status" value="1"/>
</dbReference>
<evidence type="ECO:0008006" key="5">
    <source>
        <dbReference type="Google" id="ProtNLM"/>
    </source>
</evidence>
<dbReference type="GO" id="GO:0009451">
    <property type="term" value="P:RNA modification"/>
    <property type="evidence" value="ECO:0007669"/>
    <property type="project" value="InterPro"/>
</dbReference>
<dbReference type="InterPro" id="IPR011990">
    <property type="entry name" value="TPR-like_helical_dom_sf"/>
</dbReference>
<evidence type="ECO:0000256" key="1">
    <source>
        <dbReference type="ARBA" id="ARBA00022737"/>
    </source>
</evidence>
<evidence type="ECO:0000313" key="3">
    <source>
        <dbReference type="EMBL" id="KAF5746387.1"/>
    </source>
</evidence>
<dbReference type="AlphaFoldDB" id="A0A7J7DJ93"/>
<proteinExistence type="predicted"/>
<sequence>MRQEFVIPTEYTFTSLLQACATMEGLNLWTQIRCNVFMVSLNLDVYVSNSLMDVYGKCGRMESSMKLFVESPIRNDNTWNTTIGGYVQADYAEKALDLFVNMLECQVELT</sequence>
<dbReference type="InterPro" id="IPR002885">
    <property type="entry name" value="PPR_rpt"/>
</dbReference>
<gene>
    <name evidence="3" type="ORF">HS088_TW06G00558</name>
</gene>
<feature type="repeat" description="PPR" evidence="2">
    <location>
        <begin position="75"/>
        <end position="109"/>
    </location>
</feature>
<name>A0A7J7DJ93_TRIWF</name>
<dbReference type="PANTHER" id="PTHR47926">
    <property type="entry name" value="PENTATRICOPEPTIDE REPEAT-CONTAINING PROTEIN"/>
    <property type="match status" value="1"/>
</dbReference>
<dbReference type="InterPro" id="IPR046960">
    <property type="entry name" value="PPR_At4g14850-like_plant"/>
</dbReference>
<accession>A0A7J7DJ93</accession>
<dbReference type="InParanoid" id="A0A7J7DJ93"/>
<keyword evidence="4" id="KW-1185">Reference proteome</keyword>
<reference evidence="3 4" key="1">
    <citation type="journal article" date="2020" name="Nat. Commun.">
        <title>Genome of Tripterygium wilfordii and identification of cytochrome P450 involved in triptolide biosynthesis.</title>
        <authorList>
            <person name="Tu L."/>
            <person name="Su P."/>
            <person name="Zhang Z."/>
            <person name="Gao L."/>
            <person name="Wang J."/>
            <person name="Hu T."/>
            <person name="Zhou J."/>
            <person name="Zhang Y."/>
            <person name="Zhao Y."/>
            <person name="Liu Y."/>
            <person name="Song Y."/>
            <person name="Tong Y."/>
            <person name="Lu Y."/>
            <person name="Yang J."/>
            <person name="Xu C."/>
            <person name="Jia M."/>
            <person name="Peters R.J."/>
            <person name="Huang L."/>
            <person name="Gao W."/>
        </authorList>
    </citation>
    <scope>NUCLEOTIDE SEQUENCE [LARGE SCALE GENOMIC DNA]</scope>
    <source>
        <strain evidence="4">cv. XIE 37</strain>
        <tissue evidence="3">Leaf</tissue>
    </source>
</reference>
<protein>
    <recommendedName>
        <fullName evidence="5">Pentatricopeptide repeat-containing protein</fullName>
    </recommendedName>
</protein>
<dbReference type="Proteomes" id="UP000593562">
    <property type="component" value="Unassembled WGS sequence"/>
</dbReference>
<comment type="caution">
    <text evidence="3">The sequence shown here is derived from an EMBL/GenBank/DDBJ whole genome shotgun (WGS) entry which is preliminary data.</text>
</comment>
<keyword evidence="1" id="KW-0677">Repeat</keyword>
<dbReference type="Gene3D" id="1.25.40.10">
    <property type="entry name" value="Tetratricopeptide repeat domain"/>
    <property type="match status" value="1"/>
</dbReference>
<organism evidence="3 4">
    <name type="scientific">Tripterygium wilfordii</name>
    <name type="common">Thunder God vine</name>
    <dbReference type="NCBI Taxonomy" id="458696"/>
    <lineage>
        <taxon>Eukaryota</taxon>
        <taxon>Viridiplantae</taxon>
        <taxon>Streptophyta</taxon>
        <taxon>Embryophyta</taxon>
        <taxon>Tracheophyta</taxon>
        <taxon>Spermatophyta</taxon>
        <taxon>Magnoliopsida</taxon>
        <taxon>eudicotyledons</taxon>
        <taxon>Gunneridae</taxon>
        <taxon>Pentapetalae</taxon>
        <taxon>rosids</taxon>
        <taxon>fabids</taxon>
        <taxon>Celastrales</taxon>
        <taxon>Celastraceae</taxon>
        <taxon>Tripterygium</taxon>
    </lineage>
</organism>
<dbReference type="Pfam" id="PF01535">
    <property type="entry name" value="PPR"/>
    <property type="match status" value="2"/>
</dbReference>
<evidence type="ECO:0000313" key="4">
    <source>
        <dbReference type="Proteomes" id="UP000593562"/>
    </source>
</evidence>
<evidence type="ECO:0000256" key="2">
    <source>
        <dbReference type="PROSITE-ProRule" id="PRU00708"/>
    </source>
</evidence>